<dbReference type="GO" id="GO:0046872">
    <property type="term" value="F:metal ion binding"/>
    <property type="evidence" value="ECO:0007669"/>
    <property type="project" value="UniProtKB-KW"/>
</dbReference>
<dbReference type="SUPFAM" id="SSF51182">
    <property type="entry name" value="RmlC-like cupins"/>
    <property type="match status" value="1"/>
</dbReference>
<proteinExistence type="predicted"/>
<dbReference type="PANTHER" id="PTHR35848">
    <property type="entry name" value="OXALATE-BINDING PROTEIN"/>
    <property type="match status" value="1"/>
</dbReference>
<feature type="domain" description="Cupin type-2" evidence="2">
    <location>
        <begin position="257"/>
        <end position="322"/>
    </location>
</feature>
<dbReference type="InterPro" id="IPR051610">
    <property type="entry name" value="GPI/OXD"/>
</dbReference>
<dbReference type="InterPro" id="IPR011051">
    <property type="entry name" value="RmlC_Cupin_sf"/>
</dbReference>
<evidence type="ECO:0000256" key="1">
    <source>
        <dbReference type="ARBA" id="ARBA00022723"/>
    </source>
</evidence>
<evidence type="ECO:0000259" key="2">
    <source>
        <dbReference type="Pfam" id="PF07883"/>
    </source>
</evidence>
<keyword evidence="4" id="KW-1185">Reference proteome</keyword>
<name>A0A5B2VZ01_9HYPH</name>
<protein>
    <submittedName>
        <fullName evidence="3">Cupin domain-containing protein</fullName>
    </submittedName>
</protein>
<evidence type="ECO:0000313" key="4">
    <source>
        <dbReference type="Proteomes" id="UP000323142"/>
    </source>
</evidence>
<dbReference type="Proteomes" id="UP000323142">
    <property type="component" value="Unassembled WGS sequence"/>
</dbReference>
<comment type="caution">
    <text evidence="3">The sequence shown here is derived from an EMBL/GenBank/DDBJ whole genome shotgun (WGS) entry which is preliminary data.</text>
</comment>
<dbReference type="OrthoDB" id="6058at2"/>
<dbReference type="InterPro" id="IPR014710">
    <property type="entry name" value="RmlC-like_jellyroll"/>
</dbReference>
<keyword evidence="1" id="KW-0479">Metal-binding</keyword>
<sequence>MDLAKRLVRYADLVPCTNAFVDARTPGSDRKENFTIVGPGVSENPNQHVHVPEPHGFNIGAARQPGGCLNSQHSHETAEVFVIHSGHWRFLFGVNAGDDGHLDAGPGDVVSVPIHMFRGFKKLDDEVGFLWVVLGQDDPGKVLWAPKVFELARQYGLVLLKGGRLVDTTLGETVPEGAQLEDVPSDELIRRLATPSLDKLAQGHVPFSAMRGNARSPLAGPGVEECPVITPTATRDGFEPGPIVGWWPHGFNLRCLRMSPGASVPPHERDEAEVIFVHSGTLEVATPQGTLVMGAGDTFTTPKGLARAFRALSSDGVVAYVVRGGDEAGEVRFPERLAAA</sequence>
<dbReference type="RefSeq" id="WP_149815150.1">
    <property type="nucleotide sequence ID" value="NZ_VUOA01000003.1"/>
</dbReference>
<dbReference type="Pfam" id="PF07883">
    <property type="entry name" value="Cupin_2"/>
    <property type="match status" value="1"/>
</dbReference>
<accession>A0A5B2VZ01</accession>
<dbReference type="EMBL" id="VUOA01000003">
    <property type="protein sequence ID" value="KAA2244245.1"/>
    <property type="molecule type" value="Genomic_DNA"/>
</dbReference>
<dbReference type="InterPro" id="IPR013096">
    <property type="entry name" value="Cupin_2"/>
</dbReference>
<reference evidence="3 4" key="2">
    <citation type="submission" date="2019-09" db="EMBL/GenBank/DDBJ databases">
        <authorList>
            <person name="Jin C."/>
        </authorList>
    </citation>
    <scope>NUCLEOTIDE SEQUENCE [LARGE SCALE GENOMIC DNA]</scope>
    <source>
        <strain evidence="3 4">BN140002</strain>
    </source>
</reference>
<dbReference type="Gene3D" id="2.60.120.10">
    <property type="entry name" value="Jelly Rolls"/>
    <property type="match status" value="2"/>
</dbReference>
<organism evidence="3 4">
    <name type="scientific">Salinarimonas soli</name>
    <dbReference type="NCBI Taxonomy" id="1638099"/>
    <lineage>
        <taxon>Bacteria</taxon>
        <taxon>Pseudomonadati</taxon>
        <taxon>Pseudomonadota</taxon>
        <taxon>Alphaproteobacteria</taxon>
        <taxon>Hyphomicrobiales</taxon>
        <taxon>Salinarimonadaceae</taxon>
        <taxon>Salinarimonas</taxon>
    </lineage>
</organism>
<evidence type="ECO:0000313" key="3">
    <source>
        <dbReference type="EMBL" id="KAA2244245.1"/>
    </source>
</evidence>
<dbReference type="AlphaFoldDB" id="A0A5B2VZ01"/>
<reference evidence="3 4" key="1">
    <citation type="submission" date="2019-09" db="EMBL/GenBank/DDBJ databases">
        <title>Salinarimonas rosea gen. nov., sp. nov., a new member of the a-2 subgroup of the Proteobacteria.</title>
        <authorList>
            <person name="Liu J."/>
        </authorList>
    </citation>
    <scope>NUCLEOTIDE SEQUENCE [LARGE SCALE GENOMIC DNA]</scope>
    <source>
        <strain evidence="3 4">BN140002</strain>
    </source>
</reference>
<gene>
    <name evidence="3" type="ORF">F0L46_00950</name>
</gene>